<evidence type="ECO:0000313" key="2">
    <source>
        <dbReference type="Proteomes" id="UP000676325"/>
    </source>
</evidence>
<sequence length="325" mass="35763">MNAVAPSAEQGPLVVVGEIRTCLVQNFAALPDNFVGQMLKVVPGQPVYSSKRPVSHATSPDRLTGLDCALASYSRRKAHGCGTALSHATVTGGRILQGSARACLLPAGADQRRAWRHYLARPGVVEITTRADPDDLAEGFLADHGRDPALDLGAISERVIDEVQSWRRLDHGTPLRARRTRVLWAAVLDSEIKPSARITLERDEKVRTVRINASPGDLPRAMRFCEDLALHDWLLTTVSLALSQADRASALGRDPVELLQPVVDQLVPLWTPGAHVDPVMLPLWTGLERHPGFTHQWQLLVARMRDKIAYRMIQLRDGGRPWPAT</sequence>
<gene>
    <name evidence="1" type="ORF">KDK95_24710</name>
</gene>
<protein>
    <submittedName>
        <fullName evidence="1">Uncharacterized protein</fullName>
    </submittedName>
</protein>
<name>A0A941IID6_9ACTN</name>
<organism evidence="1 2">
    <name type="scientific">Actinospica acidithermotolerans</name>
    <dbReference type="NCBI Taxonomy" id="2828514"/>
    <lineage>
        <taxon>Bacteria</taxon>
        <taxon>Bacillati</taxon>
        <taxon>Actinomycetota</taxon>
        <taxon>Actinomycetes</taxon>
        <taxon>Catenulisporales</taxon>
        <taxon>Actinospicaceae</taxon>
        <taxon>Actinospica</taxon>
    </lineage>
</organism>
<dbReference type="InterPro" id="IPR049749">
    <property type="entry name" value="SCO2521-like"/>
</dbReference>
<comment type="caution">
    <text evidence="1">The sequence shown here is derived from an EMBL/GenBank/DDBJ whole genome shotgun (WGS) entry which is preliminary data.</text>
</comment>
<proteinExistence type="predicted"/>
<dbReference type="RefSeq" id="WP_212520665.1">
    <property type="nucleotide sequence ID" value="NZ_JAGSOH010000089.1"/>
</dbReference>
<dbReference type="EMBL" id="JAGSOH010000089">
    <property type="protein sequence ID" value="MBR7829530.1"/>
    <property type="molecule type" value="Genomic_DNA"/>
</dbReference>
<dbReference type="AlphaFoldDB" id="A0A941IID6"/>
<reference evidence="1" key="1">
    <citation type="submission" date="2021-04" db="EMBL/GenBank/DDBJ databases">
        <title>Genome based classification of Actinospica acidithermotolerans sp. nov., an actinobacterium isolated from an Indonesian hot spring.</title>
        <authorList>
            <person name="Kusuma A.B."/>
            <person name="Putra K.E."/>
            <person name="Nafisah S."/>
            <person name="Loh J."/>
            <person name="Nouioui I."/>
            <person name="Goodfellow M."/>
        </authorList>
    </citation>
    <scope>NUCLEOTIDE SEQUENCE</scope>
    <source>
        <strain evidence="1">MGRD01-02</strain>
    </source>
</reference>
<dbReference type="NCBIfam" id="NF040565">
    <property type="entry name" value="SCO2521_fam"/>
    <property type="match status" value="1"/>
</dbReference>
<accession>A0A941IID6</accession>
<keyword evidence="2" id="KW-1185">Reference proteome</keyword>
<evidence type="ECO:0000313" key="1">
    <source>
        <dbReference type="EMBL" id="MBR7829530.1"/>
    </source>
</evidence>
<dbReference type="Proteomes" id="UP000676325">
    <property type="component" value="Unassembled WGS sequence"/>
</dbReference>